<accession>A0A3D9UIY1</accession>
<dbReference type="InterPro" id="IPR023393">
    <property type="entry name" value="START-like_dom_sf"/>
</dbReference>
<dbReference type="InterPro" id="IPR001509">
    <property type="entry name" value="Epimerase_deHydtase"/>
</dbReference>
<name>A0A3D9UIY1_9MICO</name>
<dbReference type="RefSeq" id="WP_115921411.1">
    <property type="nucleotide sequence ID" value="NZ_QTUA01000001.1"/>
</dbReference>
<feature type="domain" description="NAD-dependent epimerase/dehydratase" evidence="2">
    <location>
        <begin position="157"/>
        <end position="365"/>
    </location>
</feature>
<evidence type="ECO:0008006" key="6">
    <source>
        <dbReference type="Google" id="ProtNLM"/>
    </source>
</evidence>
<organism evidence="4 5">
    <name type="scientific">Calidifontibacter indicus</name>
    <dbReference type="NCBI Taxonomy" id="419650"/>
    <lineage>
        <taxon>Bacteria</taxon>
        <taxon>Bacillati</taxon>
        <taxon>Actinomycetota</taxon>
        <taxon>Actinomycetes</taxon>
        <taxon>Micrococcales</taxon>
        <taxon>Dermacoccaceae</taxon>
        <taxon>Calidifontibacter</taxon>
    </lineage>
</organism>
<dbReference type="InterPro" id="IPR013549">
    <property type="entry name" value="DUF1731"/>
</dbReference>
<evidence type="ECO:0000313" key="4">
    <source>
        <dbReference type="EMBL" id="REF29279.1"/>
    </source>
</evidence>
<comment type="similarity">
    <text evidence="1">Belongs to the NAD(P)-dependent epimerase/dehydratase family. SDR39U1 subfamily.</text>
</comment>
<dbReference type="Pfam" id="PF08338">
    <property type="entry name" value="DUF1731"/>
    <property type="match status" value="1"/>
</dbReference>
<dbReference type="PANTHER" id="PTHR11092:SF0">
    <property type="entry name" value="EPIMERASE FAMILY PROTEIN SDR39U1"/>
    <property type="match status" value="1"/>
</dbReference>
<evidence type="ECO:0000256" key="1">
    <source>
        <dbReference type="ARBA" id="ARBA00009353"/>
    </source>
</evidence>
<dbReference type="PANTHER" id="PTHR11092">
    <property type="entry name" value="SUGAR NUCLEOTIDE EPIMERASE RELATED"/>
    <property type="match status" value="1"/>
</dbReference>
<feature type="domain" description="DUF1731" evidence="3">
    <location>
        <begin position="402"/>
        <end position="449"/>
    </location>
</feature>
<dbReference type="EMBL" id="QTUA01000001">
    <property type="protein sequence ID" value="REF29279.1"/>
    <property type="molecule type" value="Genomic_DNA"/>
</dbReference>
<dbReference type="AlphaFoldDB" id="A0A3D9UIY1"/>
<evidence type="ECO:0000259" key="3">
    <source>
        <dbReference type="Pfam" id="PF08338"/>
    </source>
</evidence>
<keyword evidence="5" id="KW-1185">Reference proteome</keyword>
<dbReference type="SUPFAM" id="SSF51735">
    <property type="entry name" value="NAD(P)-binding Rossmann-fold domains"/>
    <property type="match status" value="1"/>
</dbReference>
<evidence type="ECO:0000313" key="5">
    <source>
        <dbReference type="Proteomes" id="UP000256253"/>
    </source>
</evidence>
<dbReference type="Gene3D" id="3.30.530.20">
    <property type="match status" value="1"/>
</dbReference>
<reference evidence="4 5" key="1">
    <citation type="submission" date="2018-08" db="EMBL/GenBank/DDBJ databases">
        <title>Sequencing the genomes of 1000 actinobacteria strains.</title>
        <authorList>
            <person name="Klenk H.-P."/>
        </authorList>
    </citation>
    <scope>NUCLEOTIDE SEQUENCE [LARGE SCALE GENOMIC DNA]</scope>
    <source>
        <strain evidence="4 5">DSM 22967</strain>
    </source>
</reference>
<proteinExistence type="inferred from homology"/>
<protein>
    <recommendedName>
        <fullName evidence="6">TIGR01777 family protein</fullName>
    </recommendedName>
</protein>
<dbReference type="OrthoDB" id="9801773at2"/>
<dbReference type="SUPFAM" id="SSF55961">
    <property type="entry name" value="Bet v1-like"/>
    <property type="match status" value="1"/>
</dbReference>
<comment type="caution">
    <text evidence="4">The sequence shown here is derived from an EMBL/GenBank/DDBJ whole genome shotgun (WGS) entry which is preliminary data.</text>
</comment>
<dbReference type="InterPro" id="IPR036291">
    <property type="entry name" value="NAD(P)-bd_dom_sf"/>
</dbReference>
<dbReference type="Gene3D" id="3.40.50.720">
    <property type="entry name" value="NAD(P)-binding Rossmann-like Domain"/>
    <property type="match status" value="1"/>
</dbReference>
<dbReference type="NCBIfam" id="TIGR01777">
    <property type="entry name" value="yfcH"/>
    <property type="match status" value="1"/>
</dbReference>
<dbReference type="InterPro" id="IPR010099">
    <property type="entry name" value="SDR39U1"/>
</dbReference>
<dbReference type="Pfam" id="PF01370">
    <property type="entry name" value="Epimerase"/>
    <property type="match status" value="1"/>
</dbReference>
<sequence>MESHSFTTHLSTDRTTVWNWMSRPGAMTRLSAPWGPLQPLREADNLRDGEAVLRPVVATVGVPRAQWVAQHRPELFVDGFQFADRAVSQPFAALTRWQHVHRFEDRPDGCTMLDQVSTRVPKRMLEPIFRYRRRQLVDDLCAHERAETQWGARPITVAVTGGSGLVGSALSAFLGTGGHRVIHLVRHAPDPAARFEQRRWNPDAPVHSMLDDVDAVVHLAGEPIGSRFTGSHMAAVRDSRVGPTQRLAAAIVEHGGPRIFVCASAIGFYGSEHGDELLDETAPAGDDFLSAVVRDWEHATRPAAQAGVRTVNVRTGIVQSARGGTLALLRPMYEAFLGGRLGDGKQWMSWIGLDDLVEIYHRALFDAALHGPVNAVAPEAVRNSEYSDELAATLHRPSLVPVPEFGPRLLLGGRGARELAFASQRVVPRVLVESGHQFRLPLLGAALRHELGKDTDKSS</sequence>
<dbReference type="Proteomes" id="UP000256253">
    <property type="component" value="Unassembled WGS sequence"/>
</dbReference>
<evidence type="ECO:0000259" key="2">
    <source>
        <dbReference type="Pfam" id="PF01370"/>
    </source>
</evidence>
<gene>
    <name evidence="4" type="ORF">DFJ65_0213</name>
</gene>